<comment type="caution">
    <text evidence="2">The sequence shown here is derived from an EMBL/GenBank/DDBJ whole genome shotgun (WGS) entry which is preliminary data.</text>
</comment>
<keyword evidence="1" id="KW-0472">Membrane</keyword>
<name>A0ABT5F9I1_9GAMM</name>
<evidence type="ECO:0000313" key="3">
    <source>
        <dbReference type="Proteomes" id="UP001528411"/>
    </source>
</evidence>
<dbReference type="RefSeq" id="WP_215962391.1">
    <property type="nucleotide sequence ID" value="NZ_JAQOMS010000002.1"/>
</dbReference>
<protein>
    <submittedName>
        <fullName evidence="2">DUF3301 domain-containing protein</fullName>
    </submittedName>
</protein>
<dbReference type="InterPro" id="IPR021732">
    <property type="entry name" value="DUF3301"/>
</dbReference>
<keyword evidence="1" id="KW-0812">Transmembrane</keyword>
<evidence type="ECO:0000313" key="2">
    <source>
        <dbReference type="EMBL" id="MDC2888056.1"/>
    </source>
</evidence>
<accession>A0ABT5F9I1</accession>
<dbReference type="Pfam" id="PF11743">
    <property type="entry name" value="DUF3301"/>
    <property type="match status" value="1"/>
</dbReference>
<sequence>MFDLTSVWILMLFFIIIGVFWKIRSFAELARVSAEDYCNKHGLQLLSVAMGTIRVRIKKGVNIVVTFDLNYSPEGITAKQGEIEIINGKVNQISHWS</sequence>
<reference evidence="2 3" key="1">
    <citation type="submission" date="2023-01" db="EMBL/GenBank/DDBJ databases">
        <title>Psychrosphaera sp. nov., isolated from marine algae.</title>
        <authorList>
            <person name="Bayburt H."/>
            <person name="Choi B.J."/>
            <person name="Kim J.M."/>
            <person name="Choi D.G."/>
            <person name="Jeon C.O."/>
        </authorList>
    </citation>
    <scope>NUCLEOTIDE SEQUENCE [LARGE SCALE GENOMIC DNA]</scope>
    <source>
        <strain evidence="2 3">G1-22</strain>
    </source>
</reference>
<evidence type="ECO:0000256" key="1">
    <source>
        <dbReference type="SAM" id="Phobius"/>
    </source>
</evidence>
<gene>
    <name evidence="2" type="ORF">PN838_03495</name>
</gene>
<keyword evidence="3" id="KW-1185">Reference proteome</keyword>
<keyword evidence="1" id="KW-1133">Transmembrane helix</keyword>
<organism evidence="2 3">
    <name type="scientific">Psychrosphaera algicola</name>
    <dbReference type="NCBI Taxonomy" id="3023714"/>
    <lineage>
        <taxon>Bacteria</taxon>
        <taxon>Pseudomonadati</taxon>
        <taxon>Pseudomonadota</taxon>
        <taxon>Gammaproteobacteria</taxon>
        <taxon>Alteromonadales</taxon>
        <taxon>Pseudoalteromonadaceae</taxon>
        <taxon>Psychrosphaera</taxon>
    </lineage>
</organism>
<dbReference type="Proteomes" id="UP001528411">
    <property type="component" value="Unassembled WGS sequence"/>
</dbReference>
<feature type="transmembrane region" description="Helical" evidence="1">
    <location>
        <begin position="6"/>
        <end position="23"/>
    </location>
</feature>
<dbReference type="EMBL" id="JAQOMS010000002">
    <property type="protein sequence ID" value="MDC2888056.1"/>
    <property type="molecule type" value="Genomic_DNA"/>
</dbReference>
<proteinExistence type="predicted"/>